<feature type="domain" description="Signal transduction histidine kinase subgroup 3 dimerisation and phosphoacceptor" evidence="12">
    <location>
        <begin position="197"/>
        <end position="258"/>
    </location>
</feature>
<protein>
    <recommendedName>
        <fullName evidence="2">histidine kinase</fullName>
        <ecNumber evidence="2">2.7.13.3</ecNumber>
    </recommendedName>
</protein>
<evidence type="ECO:0000256" key="3">
    <source>
        <dbReference type="ARBA" id="ARBA00022553"/>
    </source>
</evidence>
<dbReference type="Proteomes" id="UP000002941">
    <property type="component" value="Unassembled WGS sequence"/>
</dbReference>
<evidence type="ECO:0000259" key="12">
    <source>
        <dbReference type="Pfam" id="PF07730"/>
    </source>
</evidence>
<keyword evidence="3" id="KW-0597">Phosphoprotein</keyword>
<feature type="compositionally biased region" description="Low complexity" evidence="9">
    <location>
        <begin position="263"/>
        <end position="273"/>
    </location>
</feature>
<dbReference type="PATRIC" id="fig|1125718.3.peg.1404"/>
<evidence type="ECO:0000256" key="4">
    <source>
        <dbReference type="ARBA" id="ARBA00022679"/>
    </source>
</evidence>
<keyword evidence="5" id="KW-0547">Nucleotide-binding</keyword>
<dbReference type="PANTHER" id="PTHR24421:SF10">
    <property type="entry name" value="NITRATE_NITRITE SENSOR PROTEIN NARQ"/>
    <property type="match status" value="1"/>
</dbReference>
<dbReference type="PANTHER" id="PTHR24421">
    <property type="entry name" value="NITRATE/NITRITE SENSOR PROTEIN NARX-RELATED"/>
    <property type="match status" value="1"/>
</dbReference>
<evidence type="ECO:0000256" key="2">
    <source>
        <dbReference type="ARBA" id="ARBA00012438"/>
    </source>
</evidence>
<dbReference type="eggNOG" id="COG4585">
    <property type="taxonomic scope" value="Bacteria"/>
</dbReference>
<dbReference type="OrthoDB" id="3193082at2"/>
<evidence type="ECO:0000256" key="8">
    <source>
        <dbReference type="ARBA" id="ARBA00023012"/>
    </source>
</evidence>
<dbReference type="GO" id="GO:0005524">
    <property type="term" value="F:ATP binding"/>
    <property type="evidence" value="ECO:0007669"/>
    <property type="project" value="UniProtKB-KW"/>
</dbReference>
<evidence type="ECO:0000256" key="6">
    <source>
        <dbReference type="ARBA" id="ARBA00022777"/>
    </source>
</evidence>
<dbReference type="EMBL" id="AKFT01000109">
    <property type="protein sequence ID" value="EJF44492.1"/>
    <property type="molecule type" value="Genomic_DNA"/>
</dbReference>
<dbReference type="GO" id="GO:0016020">
    <property type="term" value="C:membrane"/>
    <property type="evidence" value="ECO:0007669"/>
    <property type="project" value="InterPro"/>
</dbReference>
<dbReference type="Gene3D" id="3.30.565.10">
    <property type="entry name" value="Histidine kinase-like ATPase, C-terminal domain"/>
    <property type="match status" value="1"/>
</dbReference>
<evidence type="ECO:0000313" key="13">
    <source>
        <dbReference type="EMBL" id="EJF44492.1"/>
    </source>
</evidence>
<evidence type="ECO:0000256" key="7">
    <source>
        <dbReference type="ARBA" id="ARBA00022840"/>
    </source>
</evidence>
<evidence type="ECO:0000259" key="11">
    <source>
        <dbReference type="Pfam" id="PF02518"/>
    </source>
</evidence>
<keyword evidence="10" id="KW-1133">Transmembrane helix</keyword>
<dbReference type="GO" id="GO:0000155">
    <property type="term" value="F:phosphorelay sensor kinase activity"/>
    <property type="evidence" value="ECO:0007669"/>
    <property type="project" value="InterPro"/>
</dbReference>
<evidence type="ECO:0000256" key="9">
    <source>
        <dbReference type="SAM" id="MobiDB-lite"/>
    </source>
</evidence>
<dbReference type="CDD" id="cd16917">
    <property type="entry name" value="HATPase_UhpB-NarQ-NarX-like"/>
    <property type="match status" value="1"/>
</dbReference>
<evidence type="ECO:0000256" key="1">
    <source>
        <dbReference type="ARBA" id="ARBA00000085"/>
    </source>
</evidence>
<dbReference type="Pfam" id="PF07730">
    <property type="entry name" value="HisKA_3"/>
    <property type="match status" value="1"/>
</dbReference>
<comment type="catalytic activity">
    <reaction evidence="1">
        <text>ATP + protein L-histidine = ADP + protein N-phospho-L-histidine.</text>
        <dbReference type="EC" id="2.7.13.3"/>
    </reaction>
</comment>
<keyword evidence="14" id="KW-1185">Reference proteome</keyword>
<gene>
    <name evidence="13" type="ORF">HMPREF1318_1226</name>
</gene>
<dbReference type="GO" id="GO:0046983">
    <property type="term" value="F:protein dimerization activity"/>
    <property type="evidence" value="ECO:0007669"/>
    <property type="project" value="InterPro"/>
</dbReference>
<dbReference type="InterPro" id="IPR050482">
    <property type="entry name" value="Sensor_HK_TwoCompSys"/>
</dbReference>
<keyword evidence="4" id="KW-0808">Transferase</keyword>
<feature type="transmembrane region" description="Helical" evidence="10">
    <location>
        <begin position="142"/>
        <end position="163"/>
    </location>
</feature>
<dbReference type="RefSeq" id="WP_008731452.1">
    <property type="nucleotide sequence ID" value="NZ_AKFT01000109.1"/>
</dbReference>
<feature type="transmembrane region" description="Helical" evidence="10">
    <location>
        <begin position="52"/>
        <end position="69"/>
    </location>
</feature>
<dbReference type="InterPro" id="IPR003594">
    <property type="entry name" value="HATPase_dom"/>
</dbReference>
<dbReference type="SUPFAM" id="SSF55874">
    <property type="entry name" value="ATPase domain of HSP90 chaperone/DNA topoisomerase II/histidine kinase"/>
    <property type="match status" value="1"/>
</dbReference>
<reference evidence="13 14" key="1">
    <citation type="submission" date="2012-05" db="EMBL/GenBank/DDBJ databases">
        <authorList>
            <person name="Harkins D.M."/>
            <person name="Madupu R."/>
            <person name="Durkin A.S."/>
            <person name="Torralba M."/>
            <person name="Methe B."/>
            <person name="Sutton G.G."/>
            <person name="Nelson K.E."/>
        </authorList>
    </citation>
    <scope>NUCLEOTIDE SEQUENCE [LARGE SCALE GENOMIC DNA]</scope>
    <source>
        <strain evidence="13 14">F0489</strain>
    </source>
</reference>
<dbReference type="InterPro" id="IPR011712">
    <property type="entry name" value="Sig_transdc_His_kin_sub3_dim/P"/>
</dbReference>
<proteinExistence type="predicted"/>
<dbReference type="AlphaFoldDB" id="J0NID6"/>
<sequence>MIPARAPRTFLDQIAEAWRTRPAGAWIGAAASGFYQLLLWKLPMAGNAEVQTWHWAVANLLVVACLVGRRRWPLTVIALTGIASVLGEFLGAGAGLGTPLLIAVYALIATTGTGPVRCAIGLILATACDIVPGFLISSPFPLISRLVPAFLTIALVVTAALLSRSRRRTLEHRDAQLAARAAERRLAAQRDTARRQARVAGELHDSVGHDLTAIIALSEGLRGTSADPDLDEAIGTINALARDGLADTRKAVSALHPPPAVAGRAGSSRGQGSESRESRASQTSDDITDSIAYPADSSTGPRGWADIDSLLTTVRATGLSATLTETGHRPESPATGALVYTVAREALTNAMRHADGASRVVLSLDHTVSATILTLTDDGRPALWEERPAGHGLANLTGLVHEHGGSLTAGPAPEGGWRVHAVIPFQEPARA</sequence>
<evidence type="ECO:0000256" key="10">
    <source>
        <dbReference type="SAM" id="Phobius"/>
    </source>
</evidence>
<organism evidence="13 14">
    <name type="scientific">Actinomyces massiliensis F0489</name>
    <dbReference type="NCBI Taxonomy" id="1125718"/>
    <lineage>
        <taxon>Bacteria</taxon>
        <taxon>Bacillati</taxon>
        <taxon>Actinomycetota</taxon>
        <taxon>Actinomycetes</taxon>
        <taxon>Actinomycetales</taxon>
        <taxon>Actinomycetaceae</taxon>
        <taxon>Actinomyces</taxon>
    </lineage>
</organism>
<dbReference type="InterPro" id="IPR036890">
    <property type="entry name" value="HATPase_C_sf"/>
</dbReference>
<keyword evidence="6 13" id="KW-0418">Kinase</keyword>
<comment type="caution">
    <text evidence="13">The sequence shown here is derived from an EMBL/GenBank/DDBJ whole genome shotgun (WGS) entry which is preliminary data.</text>
</comment>
<keyword evidence="8" id="KW-0902">Two-component regulatory system</keyword>
<name>J0NID6_9ACTO</name>
<feature type="transmembrane region" description="Helical" evidence="10">
    <location>
        <begin position="23"/>
        <end position="40"/>
    </location>
</feature>
<feature type="domain" description="Histidine kinase/HSP90-like ATPase" evidence="11">
    <location>
        <begin position="339"/>
        <end position="426"/>
    </location>
</feature>
<dbReference type="Pfam" id="PF02518">
    <property type="entry name" value="HATPase_c"/>
    <property type="match status" value="1"/>
</dbReference>
<feature type="region of interest" description="Disordered" evidence="9">
    <location>
        <begin position="254"/>
        <end position="304"/>
    </location>
</feature>
<keyword evidence="10" id="KW-0812">Transmembrane</keyword>
<accession>J0NID6</accession>
<dbReference type="Gene3D" id="1.20.5.1930">
    <property type="match status" value="1"/>
</dbReference>
<evidence type="ECO:0000313" key="14">
    <source>
        <dbReference type="Proteomes" id="UP000002941"/>
    </source>
</evidence>
<keyword evidence="10" id="KW-0472">Membrane</keyword>
<keyword evidence="7" id="KW-0067">ATP-binding</keyword>
<evidence type="ECO:0000256" key="5">
    <source>
        <dbReference type="ARBA" id="ARBA00022741"/>
    </source>
</evidence>
<dbReference type="EC" id="2.7.13.3" evidence="2"/>